<keyword evidence="2 6" id="KW-0479">Metal-binding</keyword>
<dbReference type="EC" id="3.5.4.33" evidence="6"/>
<dbReference type="CDD" id="cd01285">
    <property type="entry name" value="nucleoside_deaminase"/>
    <property type="match status" value="1"/>
</dbReference>
<dbReference type="PANTHER" id="PTHR11079:SF202">
    <property type="entry name" value="TRNA-SPECIFIC ADENOSINE DEAMINASE"/>
    <property type="match status" value="1"/>
</dbReference>
<dbReference type="HAMAP" id="MF_00972">
    <property type="entry name" value="tRNA_aden_deaminase"/>
    <property type="match status" value="1"/>
</dbReference>
<dbReference type="Proteomes" id="UP000596145">
    <property type="component" value="Chromosome"/>
</dbReference>
<feature type="binding site" evidence="6">
    <location>
        <position position="59"/>
    </location>
    <ligand>
        <name>Zn(2+)</name>
        <dbReference type="ChEBI" id="CHEBI:29105"/>
        <note>catalytic</note>
    </ligand>
</feature>
<proteinExistence type="inferred from homology"/>
<name>A0A7T4JW60_9CORY</name>
<reference evidence="8 9" key="1">
    <citation type="submission" date="2020-12" db="EMBL/GenBank/DDBJ databases">
        <title>FDA dAtabase for Regulatory Grade micrObial Sequences (FDA-ARGOS): Supporting development and validation of Infectious Disease Dx tests.</title>
        <authorList>
            <person name="Sproer C."/>
            <person name="Gronow S."/>
            <person name="Severitt S."/>
            <person name="Schroder I."/>
            <person name="Tallon L."/>
            <person name="Sadzewicz L."/>
            <person name="Zhao X."/>
            <person name="Boylan J."/>
            <person name="Ott S."/>
            <person name="Bowen H."/>
            <person name="Vavikolanu K."/>
            <person name="Mehta A."/>
            <person name="Aluvathingal J."/>
            <person name="Nadendla S."/>
            <person name="Lowell S."/>
            <person name="Myers T."/>
            <person name="Yan Y."/>
            <person name="Sichtig H."/>
        </authorList>
    </citation>
    <scope>NUCLEOTIDE SEQUENCE [LARGE SCALE GENOMIC DNA]</scope>
    <source>
        <strain evidence="8 9">FDAARGOS_1053</strain>
    </source>
</reference>
<dbReference type="Gene3D" id="3.40.140.10">
    <property type="entry name" value="Cytidine Deaminase, domain 2"/>
    <property type="match status" value="1"/>
</dbReference>
<keyword evidence="3 6" id="KW-0378">Hydrolase</keyword>
<gene>
    <name evidence="6" type="primary">tadA</name>
    <name evidence="8" type="ORF">I6I10_01475</name>
</gene>
<dbReference type="GO" id="GO:0008270">
    <property type="term" value="F:zinc ion binding"/>
    <property type="evidence" value="ECO:0007669"/>
    <property type="project" value="UniProtKB-UniRule"/>
</dbReference>
<evidence type="ECO:0000256" key="1">
    <source>
        <dbReference type="ARBA" id="ARBA00022694"/>
    </source>
</evidence>
<evidence type="ECO:0000256" key="3">
    <source>
        <dbReference type="ARBA" id="ARBA00022801"/>
    </source>
</evidence>
<dbReference type="SUPFAM" id="SSF53927">
    <property type="entry name" value="Cytidine deaminase-like"/>
    <property type="match status" value="1"/>
</dbReference>
<comment type="catalytic activity">
    <reaction evidence="5 6">
        <text>adenosine(34) in tRNA + H2O + H(+) = inosine(34) in tRNA + NH4(+)</text>
        <dbReference type="Rhea" id="RHEA:43168"/>
        <dbReference type="Rhea" id="RHEA-COMP:10373"/>
        <dbReference type="Rhea" id="RHEA-COMP:10374"/>
        <dbReference type="ChEBI" id="CHEBI:15377"/>
        <dbReference type="ChEBI" id="CHEBI:15378"/>
        <dbReference type="ChEBI" id="CHEBI:28938"/>
        <dbReference type="ChEBI" id="CHEBI:74411"/>
        <dbReference type="ChEBI" id="CHEBI:82852"/>
        <dbReference type="EC" id="3.5.4.33"/>
    </reaction>
</comment>
<feature type="active site" description="Proton donor" evidence="6">
    <location>
        <position position="61"/>
    </location>
</feature>
<organism evidence="8 9">
    <name type="scientific">Corynebacterium glucuronolyticum</name>
    <dbReference type="NCBI Taxonomy" id="39791"/>
    <lineage>
        <taxon>Bacteria</taxon>
        <taxon>Bacillati</taxon>
        <taxon>Actinomycetota</taxon>
        <taxon>Actinomycetes</taxon>
        <taxon>Mycobacteriales</taxon>
        <taxon>Corynebacteriaceae</taxon>
        <taxon>Corynebacterium</taxon>
    </lineage>
</organism>
<dbReference type="InterPro" id="IPR002125">
    <property type="entry name" value="CMP_dCMP_dom"/>
</dbReference>
<evidence type="ECO:0000256" key="2">
    <source>
        <dbReference type="ARBA" id="ARBA00022723"/>
    </source>
</evidence>
<evidence type="ECO:0000256" key="4">
    <source>
        <dbReference type="ARBA" id="ARBA00022833"/>
    </source>
</evidence>
<feature type="binding site" evidence="6">
    <location>
        <position position="89"/>
    </location>
    <ligand>
        <name>Zn(2+)</name>
        <dbReference type="ChEBI" id="CHEBI:29105"/>
        <note>catalytic</note>
    </ligand>
</feature>
<keyword evidence="1 6" id="KW-0819">tRNA processing</keyword>
<dbReference type="InterPro" id="IPR028883">
    <property type="entry name" value="tRNA_aden_deaminase"/>
</dbReference>
<dbReference type="InterPro" id="IPR016193">
    <property type="entry name" value="Cytidine_deaminase-like"/>
</dbReference>
<dbReference type="GeneID" id="92759021"/>
<dbReference type="RefSeq" id="WP_005390974.1">
    <property type="nucleotide sequence ID" value="NZ_CP066007.1"/>
</dbReference>
<dbReference type="AlphaFoldDB" id="A0A7T4JW60"/>
<protein>
    <recommendedName>
        <fullName evidence="6">tRNA-specific adenosine deaminase</fullName>
        <ecNumber evidence="6">3.5.4.33</ecNumber>
    </recommendedName>
</protein>
<evidence type="ECO:0000256" key="5">
    <source>
        <dbReference type="ARBA" id="ARBA00048045"/>
    </source>
</evidence>
<dbReference type="PANTHER" id="PTHR11079">
    <property type="entry name" value="CYTOSINE DEAMINASE FAMILY MEMBER"/>
    <property type="match status" value="1"/>
</dbReference>
<feature type="domain" description="CMP/dCMP-type deaminase" evidence="7">
    <location>
        <begin position="6"/>
        <end position="119"/>
    </location>
</feature>
<evidence type="ECO:0000256" key="6">
    <source>
        <dbReference type="HAMAP-Rule" id="MF_00972"/>
    </source>
</evidence>
<comment type="cofactor">
    <cofactor evidence="6">
        <name>Zn(2+)</name>
        <dbReference type="ChEBI" id="CHEBI:29105"/>
    </cofactor>
    <text evidence="6">Binds 1 zinc ion per subunit.</text>
</comment>
<comment type="subunit">
    <text evidence="6">Homodimer.</text>
</comment>
<evidence type="ECO:0000313" key="8">
    <source>
        <dbReference type="EMBL" id="QQB47628.1"/>
    </source>
</evidence>
<keyword evidence="4 6" id="KW-0862">Zinc</keyword>
<comment type="function">
    <text evidence="6">Catalyzes the deamination of adenosine to inosine at the wobble position 34 of tRNA(Arg2).</text>
</comment>
<dbReference type="PROSITE" id="PS51747">
    <property type="entry name" value="CYT_DCMP_DEAMINASES_2"/>
    <property type="match status" value="1"/>
</dbReference>
<accession>A0A7T4JW60</accession>
<dbReference type="EMBL" id="CP066007">
    <property type="protein sequence ID" value="QQB47628.1"/>
    <property type="molecule type" value="Genomic_DNA"/>
</dbReference>
<feature type="binding site" evidence="6">
    <location>
        <position position="92"/>
    </location>
    <ligand>
        <name>Zn(2+)</name>
        <dbReference type="ChEBI" id="CHEBI:29105"/>
        <note>catalytic</note>
    </ligand>
</feature>
<evidence type="ECO:0000313" key="9">
    <source>
        <dbReference type="Proteomes" id="UP000596145"/>
    </source>
</evidence>
<dbReference type="GO" id="GO:0002100">
    <property type="term" value="P:tRNA wobble adenosine to inosine editing"/>
    <property type="evidence" value="ECO:0007669"/>
    <property type="project" value="UniProtKB-UniRule"/>
</dbReference>
<sequence>MVLVNLPRERREQRMRAVLDLLTPPFTDVPVAAAVFDAEGTMIGWGTNERKATSDPTAHAEVQAIRMAARARRDYILENTELVVTLEPCTMCAGAFLAARIPSLVFGAFEEKTGAVGSVIDVVREPALPNRVEVVGGVLADDCAAPLRAFFRDKRHVIDMS</sequence>
<dbReference type="OrthoDB" id="9802676at2"/>
<evidence type="ECO:0000259" key="7">
    <source>
        <dbReference type="PROSITE" id="PS51747"/>
    </source>
</evidence>
<dbReference type="GO" id="GO:0052717">
    <property type="term" value="F:tRNA-specific adenosine-34 deaminase activity"/>
    <property type="evidence" value="ECO:0007669"/>
    <property type="project" value="UniProtKB-UniRule"/>
</dbReference>
<comment type="similarity">
    <text evidence="6">Belongs to the cytidine and deoxycytidylate deaminase family.</text>
</comment>
<dbReference type="Pfam" id="PF00383">
    <property type="entry name" value="dCMP_cyt_deam_1"/>
    <property type="match status" value="1"/>
</dbReference>